<protein>
    <submittedName>
        <fullName evidence="1">Uncharacterized protein</fullName>
    </submittedName>
</protein>
<accession>A0A0A8Y8T6</accession>
<proteinExistence type="predicted"/>
<evidence type="ECO:0000313" key="1">
    <source>
        <dbReference type="EMBL" id="JAD22676.1"/>
    </source>
</evidence>
<dbReference type="EMBL" id="GBRH01275219">
    <property type="protein sequence ID" value="JAD22676.1"/>
    <property type="molecule type" value="Transcribed_RNA"/>
</dbReference>
<organism evidence="1">
    <name type="scientific">Arundo donax</name>
    <name type="common">Giant reed</name>
    <name type="synonym">Donax arundinaceus</name>
    <dbReference type="NCBI Taxonomy" id="35708"/>
    <lineage>
        <taxon>Eukaryota</taxon>
        <taxon>Viridiplantae</taxon>
        <taxon>Streptophyta</taxon>
        <taxon>Embryophyta</taxon>
        <taxon>Tracheophyta</taxon>
        <taxon>Spermatophyta</taxon>
        <taxon>Magnoliopsida</taxon>
        <taxon>Liliopsida</taxon>
        <taxon>Poales</taxon>
        <taxon>Poaceae</taxon>
        <taxon>PACMAD clade</taxon>
        <taxon>Arundinoideae</taxon>
        <taxon>Arundineae</taxon>
        <taxon>Arundo</taxon>
    </lineage>
</organism>
<name>A0A0A8Y8T6_ARUDO</name>
<reference evidence="1" key="2">
    <citation type="journal article" date="2015" name="Data Brief">
        <title>Shoot transcriptome of the giant reed, Arundo donax.</title>
        <authorList>
            <person name="Barrero R.A."/>
            <person name="Guerrero F.D."/>
            <person name="Moolhuijzen P."/>
            <person name="Goolsby J.A."/>
            <person name="Tidwell J."/>
            <person name="Bellgard S.E."/>
            <person name="Bellgard M.I."/>
        </authorList>
    </citation>
    <scope>NUCLEOTIDE SEQUENCE</scope>
    <source>
        <tissue evidence="1">Shoot tissue taken approximately 20 cm above the soil surface</tissue>
    </source>
</reference>
<reference evidence="1" key="1">
    <citation type="submission" date="2014-09" db="EMBL/GenBank/DDBJ databases">
        <authorList>
            <person name="Magalhaes I.L.F."/>
            <person name="Oliveira U."/>
            <person name="Santos F.R."/>
            <person name="Vidigal T.H.D.A."/>
            <person name="Brescovit A.D."/>
            <person name="Santos A.J."/>
        </authorList>
    </citation>
    <scope>NUCLEOTIDE SEQUENCE</scope>
    <source>
        <tissue evidence="1">Shoot tissue taken approximately 20 cm above the soil surface</tissue>
    </source>
</reference>
<sequence length="12" mass="1193">MTSPAASCVQAK</sequence>